<dbReference type="Gene3D" id="2.60.120.260">
    <property type="entry name" value="Galactose-binding domain-like"/>
    <property type="match status" value="1"/>
</dbReference>
<evidence type="ECO:0000313" key="7">
    <source>
        <dbReference type="EMBL" id="TWU19046.1"/>
    </source>
</evidence>
<protein>
    <recommendedName>
        <fullName evidence="6">Cytochrome c domain-containing protein</fullName>
    </recommendedName>
</protein>
<evidence type="ECO:0000259" key="6">
    <source>
        <dbReference type="PROSITE" id="PS51007"/>
    </source>
</evidence>
<keyword evidence="8" id="KW-1185">Reference proteome</keyword>
<dbReference type="InterPro" id="IPR011042">
    <property type="entry name" value="6-blade_b-propeller_TolB-like"/>
</dbReference>
<feature type="signal peptide" evidence="5">
    <location>
        <begin position="1"/>
        <end position="27"/>
    </location>
</feature>
<dbReference type="Gene3D" id="1.25.10.10">
    <property type="entry name" value="Leucine-rich Repeat Variant"/>
    <property type="match status" value="1"/>
</dbReference>
<dbReference type="InterPro" id="IPR036909">
    <property type="entry name" value="Cyt_c-like_dom_sf"/>
</dbReference>
<reference evidence="7 8" key="1">
    <citation type="journal article" date="2020" name="Antonie Van Leeuwenhoek">
        <title>Rhodopirellula heiligendammensis sp. nov., Rhodopirellula pilleata sp. nov., and Rhodopirellula solitaria sp. nov. isolated from natural or artificial marine surfaces in Northern Germany and California, USA, and emended description of the genus Rhodopirellula.</title>
        <authorList>
            <person name="Kallscheuer N."/>
            <person name="Wiegand S."/>
            <person name="Jogler M."/>
            <person name="Boedeker C."/>
            <person name="Peeters S.H."/>
            <person name="Rast P."/>
            <person name="Heuer A."/>
            <person name="Jetten M.S.M."/>
            <person name="Rohde M."/>
            <person name="Jogler C."/>
        </authorList>
    </citation>
    <scope>NUCLEOTIDE SEQUENCE [LARGE SCALE GENOMIC DNA]</scope>
    <source>
        <strain evidence="7 8">Poly21</strain>
    </source>
</reference>
<proteinExistence type="predicted"/>
<gene>
    <name evidence="7" type="ORF">Poly21_12170</name>
</gene>
<dbReference type="GO" id="GO:0009055">
    <property type="term" value="F:electron transfer activity"/>
    <property type="evidence" value="ECO:0007669"/>
    <property type="project" value="InterPro"/>
</dbReference>
<dbReference type="InterPro" id="IPR013427">
    <property type="entry name" value="Haem-bd_dom_put"/>
</dbReference>
<feature type="domain" description="Cytochrome c" evidence="6">
    <location>
        <begin position="1063"/>
        <end position="1196"/>
    </location>
</feature>
<dbReference type="NCBIfam" id="TIGR02603">
    <property type="entry name" value="CxxCH_TIGR02603"/>
    <property type="match status" value="1"/>
</dbReference>
<keyword evidence="1 4" id="KW-0349">Heme</keyword>
<dbReference type="InterPro" id="IPR013428">
    <property type="entry name" value="Membrane-bound_put_N"/>
</dbReference>
<dbReference type="AlphaFoldDB" id="A0A5C6C6G2"/>
<sequence>MMSNASIRFVIAFLLSTLCGVNSPAMAAEWETVSVPGGQEFTGNAWYRTWFKPHPTFFTQHERDLFGESVILNIRDLPGAHEVYLNGTKIGGGGSFPPEYVDGRAGNHRYKIPSGSLVPDQWNELTVRVYTPDGDGSVEQGGFLSEAPFVMNYFWECVFAGDWEFRRGEDPPEFAGAVQTKPTTSAFDSFHESNRVLGEADTLVHGEKMSPADSLAAMKTPEDLTVELMLSEPLVAQPTHFSFDSRGRLWVAQYRQYPYPAGLKMISRDKYYRSHYDRVPPPPPHHDRGRDVISIHEDTDGDGEYDKHSVFQDELNMANAAVRGRGGVWVMHTPYLLFYPDANFDDVPDGPPVVHLQGFGLEDSHSVANGLVWGMDGWLYGAQGSTTSCHVTRPGMDAPDDPGIYFQGCMVWRYHPETHRFEIFSEGGGNNFGLEVDSGGRLFTGNNGGQTRGWHYLQGGLHLMQGTTPNKFGPVRNEFAFGHLPYIANEQPIPRFTHFATLVESTAMPPNYHDTFFSVEPLHNFVIASKRLVDGATFTTSDTEKVLTSEDPAFRPVYIANAPDGSILVADFYEQYIAHGQHYQSQIDPTTGRIFRLRGRDEPLENDLNLDAKDTDELIALLDHPNRWHRHTAVRLLGERKDPTSAAKLRQLVIDGSSHESLAALWALYQGFGLDPETALTGVAHDVPLLRYWTIRFICDDVGFANKRTVIGLTDSLGGPAVDDPTRVADDLFAAMLAQTEIEDNAEVRSQIAASARRLPVDQALRLVTAVLAHDEDVNDKYVPLLCWWVLENNLDRDRDAIMAMFEDPAFRRKPMVVKHILSRMMNGLALKGGNHDLQQCARLLELADGQAQTDALLAGFELAYAGRRMVGLPDQLVRALVDSGRSSLELNVRLGDESARDEAIGLLRNREADSQTRIVIARVLGEVKAHEALGSLLDVSVSATDPELQRASLTAVSVFEEPAIGERLVSEFGTFANEVRPAVFDCLLSRTAWTRQMIDAISTGKIAADAIPSDVVEQLRRHGDAKIASLAVEQFGASQEHNPAESIREIERIRAVVEDGTGNPYAGEAIFMTQCAACHRLFHKGGNVGPDLTPYQRGNLDTLLSSVVQPSAEIREGFEQVTLLTLDGRLLTGFLTDQDNQIVTLRGKSGEDIRVERDDIELIEPVGRSLMPDGLLDELTDEQLRDFFAYLRISQPISN</sequence>
<accession>A0A5C6C6G2</accession>
<dbReference type="Gene3D" id="1.10.760.10">
    <property type="entry name" value="Cytochrome c-like domain"/>
    <property type="match status" value="1"/>
</dbReference>
<dbReference type="SUPFAM" id="SSF48371">
    <property type="entry name" value="ARM repeat"/>
    <property type="match status" value="1"/>
</dbReference>
<evidence type="ECO:0000256" key="5">
    <source>
        <dbReference type="SAM" id="SignalP"/>
    </source>
</evidence>
<dbReference type="NCBIfam" id="TIGR02604">
    <property type="entry name" value="Piru_Ver_Nterm"/>
    <property type="match status" value="1"/>
</dbReference>
<dbReference type="SUPFAM" id="SSF46626">
    <property type="entry name" value="Cytochrome c"/>
    <property type="match status" value="1"/>
</dbReference>
<dbReference type="SUPFAM" id="SSF49785">
    <property type="entry name" value="Galactose-binding domain-like"/>
    <property type="match status" value="1"/>
</dbReference>
<keyword evidence="3 4" id="KW-0408">Iron</keyword>
<evidence type="ECO:0000256" key="4">
    <source>
        <dbReference type="PROSITE-ProRule" id="PRU00433"/>
    </source>
</evidence>
<evidence type="ECO:0000256" key="1">
    <source>
        <dbReference type="ARBA" id="ARBA00022617"/>
    </source>
</evidence>
<evidence type="ECO:0000313" key="8">
    <source>
        <dbReference type="Proteomes" id="UP000319908"/>
    </source>
</evidence>
<dbReference type="InterPro" id="IPR009056">
    <property type="entry name" value="Cyt_c-like_dom"/>
</dbReference>
<dbReference type="GO" id="GO:0020037">
    <property type="term" value="F:heme binding"/>
    <property type="evidence" value="ECO:0007669"/>
    <property type="project" value="InterPro"/>
</dbReference>
<dbReference type="Gene3D" id="2.120.10.30">
    <property type="entry name" value="TolB, C-terminal domain"/>
    <property type="match status" value="1"/>
</dbReference>
<dbReference type="PANTHER" id="PTHR33546:SF1">
    <property type="entry name" value="LARGE, MULTIFUNCTIONAL SECRETED PROTEIN"/>
    <property type="match status" value="1"/>
</dbReference>
<name>A0A5C6C6G2_9BACT</name>
<organism evidence="7 8">
    <name type="scientific">Allorhodopirellula heiligendammensis</name>
    <dbReference type="NCBI Taxonomy" id="2714739"/>
    <lineage>
        <taxon>Bacteria</taxon>
        <taxon>Pseudomonadati</taxon>
        <taxon>Planctomycetota</taxon>
        <taxon>Planctomycetia</taxon>
        <taxon>Pirellulales</taxon>
        <taxon>Pirellulaceae</taxon>
        <taxon>Allorhodopirellula</taxon>
    </lineage>
</organism>
<dbReference type="Proteomes" id="UP000319908">
    <property type="component" value="Unassembled WGS sequence"/>
</dbReference>
<dbReference type="EMBL" id="SJPU01000001">
    <property type="protein sequence ID" value="TWU19046.1"/>
    <property type="molecule type" value="Genomic_DNA"/>
</dbReference>
<dbReference type="InterPro" id="IPR016024">
    <property type="entry name" value="ARM-type_fold"/>
</dbReference>
<dbReference type="PROSITE" id="PS51007">
    <property type="entry name" value="CYTC"/>
    <property type="match status" value="1"/>
</dbReference>
<dbReference type="OrthoDB" id="225269at2"/>
<evidence type="ECO:0000256" key="2">
    <source>
        <dbReference type="ARBA" id="ARBA00022723"/>
    </source>
</evidence>
<dbReference type="RefSeq" id="WP_146405958.1">
    <property type="nucleotide sequence ID" value="NZ_SJPU01000001.1"/>
</dbReference>
<dbReference type="InterPro" id="IPR055557">
    <property type="entry name" value="DUF7133"/>
</dbReference>
<dbReference type="InterPro" id="IPR008979">
    <property type="entry name" value="Galactose-bd-like_sf"/>
</dbReference>
<evidence type="ECO:0000256" key="3">
    <source>
        <dbReference type="ARBA" id="ARBA00023004"/>
    </source>
</evidence>
<dbReference type="PANTHER" id="PTHR33546">
    <property type="entry name" value="LARGE, MULTIFUNCTIONAL SECRETED PROTEIN-RELATED"/>
    <property type="match status" value="1"/>
</dbReference>
<dbReference type="InterPro" id="IPR011041">
    <property type="entry name" value="Quinoprot_gluc/sorb_DH_b-prop"/>
</dbReference>
<dbReference type="InterPro" id="IPR011989">
    <property type="entry name" value="ARM-like"/>
</dbReference>
<dbReference type="GO" id="GO:0046872">
    <property type="term" value="F:metal ion binding"/>
    <property type="evidence" value="ECO:0007669"/>
    <property type="project" value="UniProtKB-KW"/>
</dbReference>
<keyword evidence="2 4" id="KW-0479">Metal-binding</keyword>
<dbReference type="Pfam" id="PF23500">
    <property type="entry name" value="DUF7133"/>
    <property type="match status" value="1"/>
</dbReference>
<feature type="chain" id="PRO_5023041810" description="Cytochrome c domain-containing protein" evidence="5">
    <location>
        <begin position="28"/>
        <end position="1200"/>
    </location>
</feature>
<keyword evidence="5" id="KW-0732">Signal</keyword>
<dbReference type="SUPFAM" id="SSF50952">
    <property type="entry name" value="Soluble quinoprotein glucose dehydrogenase"/>
    <property type="match status" value="1"/>
</dbReference>
<comment type="caution">
    <text evidence="7">The sequence shown here is derived from an EMBL/GenBank/DDBJ whole genome shotgun (WGS) entry which is preliminary data.</text>
</comment>